<dbReference type="RefSeq" id="WP_190382465.1">
    <property type="nucleotide sequence ID" value="NZ_JACJQT010000009.1"/>
</dbReference>
<reference evidence="1 2" key="1">
    <citation type="journal article" date="2020" name="ISME J.">
        <title>Comparative genomics reveals insights into cyanobacterial evolution and habitat adaptation.</title>
        <authorList>
            <person name="Chen M.Y."/>
            <person name="Teng W.K."/>
            <person name="Zhao L."/>
            <person name="Hu C.X."/>
            <person name="Zhou Y.K."/>
            <person name="Han B.P."/>
            <person name="Song L.R."/>
            <person name="Shu W.S."/>
        </authorList>
    </citation>
    <scope>NUCLEOTIDE SEQUENCE [LARGE SCALE GENOMIC DNA]</scope>
    <source>
        <strain evidence="1 2">FACHB-1040</strain>
    </source>
</reference>
<accession>A0ABR8BSJ6</accession>
<evidence type="ECO:0000313" key="1">
    <source>
        <dbReference type="EMBL" id="MBD2277784.1"/>
    </source>
</evidence>
<proteinExistence type="predicted"/>
<dbReference type="EMBL" id="JACJQT010000009">
    <property type="protein sequence ID" value="MBD2277784.1"/>
    <property type="molecule type" value="Genomic_DNA"/>
</dbReference>
<evidence type="ECO:0000313" key="2">
    <source>
        <dbReference type="Proteomes" id="UP000606721"/>
    </source>
</evidence>
<protein>
    <submittedName>
        <fullName evidence="1">Uncharacterized protein</fullName>
    </submittedName>
</protein>
<keyword evidence="2" id="KW-1185">Reference proteome</keyword>
<organism evidence="1 2">
    <name type="scientific">Aphanizomenon flos-aquae FACHB-1040</name>
    <dbReference type="NCBI Taxonomy" id="2692887"/>
    <lineage>
        <taxon>Bacteria</taxon>
        <taxon>Bacillati</taxon>
        <taxon>Cyanobacteriota</taxon>
        <taxon>Cyanophyceae</taxon>
        <taxon>Nostocales</taxon>
        <taxon>Aphanizomenonaceae</taxon>
        <taxon>Aphanizomenon</taxon>
    </lineage>
</organism>
<name>A0ABR8BSJ6_APHFL</name>
<comment type="caution">
    <text evidence="1">The sequence shown here is derived from an EMBL/GenBank/DDBJ whole genome shotgun (WGS) entry which is preliminary data.</text>
</comment>
<dbReference type="Proteomes" id="UP000606721">
    <property type="component" value="Unassembled WGS sequence"/>
</dbReference>
<sequence length="58" mass="6885">MYMILAVNECDRVINFCGFMIPQLQQERLQNLSQELQFAINTNNLSSMEYHSQETRKD</sequence>
<gene>
    <name evidence="1" type="ORF">H6F99_05465</name>
</gene>